<evidence type="ECO:0000256" key="8">
    <source>
        <dbReference type="RuleBase" id="RU000461"/>
    </source>
</evidence>
<dbReference type="SUPFAM" id="SSF48264">
    <property type="entry name" value="Cytochrome P450"/>
    <property type="match status" value="1"/>
</dbReference>
<comment type="similarity">
    <text evidence="1 8">Belongs to the cytochrome P450 family.</text>
</comment>
<dbReference type="GO" id="GO:0016705">
    <property type="term" value="F:oxidoreductase activity, acting on paired donors, with incorporation or reduction of molecular oxygen"/>
    <property type="evidence" value="ECO:0007669"/>
    <property type="project" value="InterPro"/>
</dbReference>
<dbReference type="GO" id="GO:0004497">
    <property type="term" value="F:monooxygenase activity"/>
    <property type="evidence" value="ECO:0007669"/>
    <property type="project" value="UniProtKB-KW"/>
</dbReference>
<dbReference type="Gene3D" id="1.10.630.10">
    <property type="entry name" value="Cytochrome P450"/>
    <property type="match status" value="1"/>
</dbReference>
<dbReference type="PANTHER" id="PTHR24291">
    <property type="entry name" value="CYTOCHROME P450 FAMILY 4"/>
    <property type="match status" value="1"/>
</dbReference>
<dbReference type="CDD" id="cd11053">
    <property type="entry name" value="CYP110-like"/>
    <property type="match status" value="1"/>
</dbReference>
<comment type="cofactor">
    <cofactor evidence="7">
        <name>heme</name>
        <dbReference type="ChEBI" id="CHEBI:30413"/>
    </cofactor>
</comment>
<keyword evidence="2 7" id="KW-0349">Heme</keyword>
<accession>B1GYG3</accession>
<keyword evidence="6 8" id="KW-0503">Monooxygenase</keyword>
<dbReference type="Pfam" id="PF00067">
    <property type="entry name" value="p450"/>
    <property type="match status" value="1"/>
</dbReference>
<feature type="binding site" description="axial binding residue" evidence="7">
    <location>
        <position position="393"/>
    </location>
    <ligand>
        <name>heme</name>
        <dbReference type="ChEBI" id="CHEBI:30413"/>
    </ligand>
    <ligandPart>
        <name>Fe</name>
        <dbReference type="ChEBI" id="CHEBI:18248"/>
    </ligandPart>
</feature>
<keyword evidence="5 7" id="KW-0408">Iron</keyword>
<keyword evidence="3 7" id="KW-0479">Metal-binding</keyword>
<dbReference type="InterPro" id="IPR017972">
    <property type="entry name" value="Cyt_P450_CS"/>
</dbReference>
<reference evidence="9 11" key="2">
    <citation type="submission" date="2015-07" db="EMBL/GenBank/DDBJ databases">
        <title>Genome analysis of myxobacterium Chondromyces crocatus Cm c5 reveals a high potential for natural compound synthesis and the genetic basis for the loss of fruiting body formation.</title>
        <authorList>
            <person name="Zaburannyi N."/>
            <person name="Bunk B."/>
            <person name="Maier J."/>
            <person name="Overmann J."/>
            <person name="Mueller R."/>
        </authorList>
    </citation>
    <scope>NUCLEOTIDE SEQUENCE [LARGE SCALE GENOMIC DNA]</scope>
    <source>
        <strain evidence="9 11">Cm c5</strain>
    </source>
</reference>
<reference evidence="10" key="1">
    <citation type="submission" date="2008-03" db="EMBL/GenBank/DDBJ databases">
        <title>Production of the highly antifungal isochromanone ajudazols in Chondromyces crocatus Cmc5: biosynthetic machinery and cytochrome P450 tailoring modifications.</title>
        <authorList>
            <person name="Buntin K."/>
            <person name="Rachid S."/>
            <person name="Scharfe M."/>
            <person name="Bloecker H."/>
            <person name="Weissman K.J."/>
            <person name="Mueller R."/>
        </authorList>
    </citation>
    <scope>NUCLEOTIDE SEQUENCE</scope>
    <source>
        <strain evidence="10">Cmc5</strain>
    </source>
</reference>
<dbReference type="AlphaFoldDB" id="B1GYG3"/>
<gene>
    <name evidence="10" type="primary">ajuI</name>
    <name evidence="9" type="ORF">CMC5_054910</name>
</gene>
<evidence type="ECO:0000256" key="3">
    <source>
        <dbReference type="ARBA" id="ARBA00022723"/>
    </source>
</evidence>
<dbReference type="PRINTS" id="PR00385">
    <property type="entry name" value="P450"/>
</dbReference>
<proteinExistence type="inferred from homology"/>
<dbReference type="GO" id="GO:0020037">
    <property type="term" value="F:heme binding"/>
    <property type="evidence" value="ECO:0007669"/>
    <property type="project" value="InterPro"/>
</dbReference>
<dbReference type="Proteomes" id="UP000067626">
    <property type="component" value="Chromosome"/>
</dbReference>
<dbReference type="PROSITE" id="PS00086">
    <property type="entry name" value="CYTOCHROME_P450"/>
    <property type="match status" value="1"/>
</dbReference>
<keyword evidence="4 8" id="KW-0560">Oxidoreductase</keyword>
<keyword evidence="11" id="KW-1185">Reference proteome</keyword>
<dbReference type="EMBL" id="CP012159">
    <property type="protein sequence ID" value="AKT41317.1"/>
    <property type="molecule type" value="Genomic_DNA"/>
</dbReference>
<dbReference type="OrthoDB" id="9764248at2"/>
<evidence type="ECO:0000313" key="10">
    <source>
        <dbReference type="EMBL" id="CAQ18836.1"/>
    </source>
</evidence>
<evidence type="ECO:0000256" key="4">
    <source>
        <dbReference type="ARBA" id="ARBA00023002"/>
    </source>
</evidence>
<dbReference type="RefSeq" id="WP_050433121.1">
    <property type="nucleotide sequence ID" value="NZ_CP012159.1"/>
</dbReference>
<dbReference type="InterPro" id="IPR036396">
    <property type="entry name" value="Cyt_P450_sf"/>
</dbReference>
<evidence type="ECO:0000256" key="1">
    <source>
        <dbReference type="ARBA" id="ARBA00010617"/>
    </source>
</evidence>
<evidence type="ECO:0000256" key="2">
    <source>
        <dbReference type="ARBA" id="ARBA00022617"/>
    </source>
</evidence>
<dbReference type="InterPro" id="IPR050196">
    <property type="entry name" value="Cytochrome_P450_Monoox"/>
</dbReference>
<name>B1GYG3_CHOCO</name>
<dbReference type="PANTHER" id="PTHR24291:SF50">
    <property type="entry name" value="BIFUNCTIONAL ALBAFLAVENONE MONOOXYGENASE_TERPENE SYNTHASE"/>
    <property type="match status" value="1"/>
</dbReference>
<evidence type="ECO:0000256" key="7">
    <source>
        <dbReference type="PIRSR" id="PIRSR602401-1"/>
    </source>
</evidence>
<dbReference type="EMBL" id="AM946600">
    <property type="protein sequence ID" value="CAQ18836.1"/>
    <property type="molecule type" value="Genomic_DNA"/>
</dbReference>
<sequence length="458" mass="51690">MKSSLPPGPRLPGFIQTSLYMSRPLHFLKRWSQQHGDTFTVHMTGSGDFVFITSPEDIRRVFTASIDVIYAGESNSLVRPFVGDSSVVVLDGEAHIRSRRQLLPPFQNERMQTYATIMRDVADASLDRWPVGRPFPLLSKMTEIAMELMLRNIFGLEDPREIATFLERFTSVLDEATSPMRVMASFAGLDLYKLLPFLHVSKLKRQLDDSIYELIARRRAAPRDPTRQDVLTLILESKHEDGQAMTDRELRDALVTLIAAGYETSAIGMTFAVERLLAEPWALAKVHEELDRVLGQETIVAEHLPALEYLDAAIKESLRLRPLVPLISRRTKAPFELSRHTLPAETMLIPALVLTHLREDLYPDPERFDPARFLGTKPDPYAWLPFGGGARRCLGMAFAMYEMRMVLATVLRRASLELASNRPVRMVNRHIMLAPSDGAPVVLKARRPKPQTKNSAAA</sequence>
<dbReference type="STRING" id="52.CMC5_054910"/>
<dbReference type="KEGG" id="ccro:CMC5_054910"/>
<dbReference type="InterPro" id="IPR002401">
    <property type="entry name" value="Cyt_P450_E_grp-I"/>
</dbReference>
<evidence type="ECO:0000256" key="6">
    <source>
        <dbReference type="ARBA" id="ARBA00023033"/>
    </source>
</evidence>
<organism evidence="10">
    <name type="scientific">Chondromyces crocatus</name>
    <dbReference type="NCBI Taxonomy" id="52"/>
    <lineage>
        <taxon>Bacteria</taxon>
        <taxon>Pseudomonadati</taxon>
        <taxon>Myxococcota</taxon>
        <taxon>Polyangia</taxon>
        <taxon>Polyangiales</taxon>
        <taxon>Polyangiaceae</taxon>
        <taxon>Chondromyces</taxon>
    </lineage>
</organism>
<evidence type="ECO:0000256" key="5">
    <source>
        <dbReference type="ARBA" id="ARBA00023004"/>
    </source>
</evidence>
<dbReference type="InterPro" id="IPR001128">
    <property type="entry name" value="Cyt_P450"/>
</dbReference>
<evidence type="ECO:0000313" key="11">
    <source>
        <dbReference type="Proteomes" id="UP000067626"/>
    </source>
</evidence>
<protein>
    <submittedName>
        <fullName evidence="9 10">Cytochrome P450</fullName>
    </submittedName>
</protein>
<dbReference type="PRINTS" id="PR00463">
    <property type="entry name" value="EP450I"/>
</dbReference>
<evidence type="ECO:0000313" key="9">
    <source>
        <dbReference type="EMBL" id="AKT41317.1"/>
    </source>
</evidence>
<dbReference type="GO" id="GO:0005506">
    <property type="term" value="F:iron ion binding"/>
    <property type="evidence" value="ECO:0007669"/>
    <property type="project" value="InterPro"/>
</dbReference>